<feature type="signal peptide" evidence="1">
    <location>
        <begin position="1"/>
        <end position="18"/>
    </location>
</feature>
<evidence type="ECO:0000256" key="1">
    <source>
        <dbReference type="SAM" id="SignalP"/>
    </source>
</evidence>
<reference evidence="3" key="1">
    <citation type="submission" date="2016-10" db="EMBL/GenBank/DDBJ databases">
        <authorList>
            <person name="Varghese N."/>
            <person name="Submissions S."/>
        </authorList>
    </citation>
    <scope>NUCLEOTIDE SEQUENCE [LARGE SCALE GENOMIC DNA]</scope>
    <source>
        <strain evidence="3">DSM 17724</strain>
    </source>
</reference>
<proteinExistence type="predicted"/>
<protein>
    <recommendedName>
        <fullName evidence="4">YD repeat-containing protein</fullName>
    </recommendedName>
</protein>
<keyword evidence="1" id="KW-0732">Signal</keyword>
<dbReference type="RefSeq" id="WP_089795531.1">
    <property type="nucleotide sequence ID" value="NZ_FOIU01000004.1"/>
</dbReference>
<name>A0A1I0S2D9_9FLAO</name>
<gene>
    <name evidence="2" type="ORF">SAMN05421841_3853</name>
</gene>
<sequence>MKKRLILVSALLASLLNAQGIQNYQNFGGNFFPQSPNSTPFAVAGKYPINMYRGVPIINVPLFNEEHGESNFTMSLSYNVKSVKPSTVPTWVGLGWNLDIGGSITRIVNGGVDEVYVSGVVPNNRYSYLDNYSTLDNSNWDSQSALQNYYSANLQVILQSEPNVVPNPDEFIVNVGGLTGSFYLNEKGKWIGRTRDGRTLKIEHQYKFDYVLPEKTILGSSYIGTTSHNLKRMLYGFAVTTDDGTKYIFGLDDTAIEFSSNPETVDLSFNPHIVPSAWNIKEIIYPTGKSTKFTYERDERSVFVVNRSGNRSYYSQGSSSGSIGNSASSGNLLALHSNRLNNVFLKKVEGEDFIVNLNRSLANQKEYEQFDVPTNEWVPPYTHHISAYYNFKHWYKLDNVTVTDKAGKIIKNIVFNYNNDPTDRLMLNNVTINTIEKYNFAYNSQKLPKYISDATDHWGYYNGTSFYESNVNLNVPQDQMKNIFLNVYPTYKVPNLNLSKAQTLEQITYPTGGTTTFEYELNDYSKYGDKDINETYLKIYPTSTNEIAGGLRIKKIKSCNENNNCINKTYSYLNDDGITSSGVLPYKPIYLLDGYEPSVNLSFWEFNYNSFQSLKNEDNSIGYSKVTEIDDNGGKKETYYTNLEQTDYKDKSGNRYYGWLSPILFKQLPYLSYSLMRGKPLKEIVYSDTNKISETTYTYTQQTDYLRAYAFNSKQFGQVQAWGPWSNAGGVSYGALLDAHNINFNSSFLSQKKTVFENVESTVQNFYNYTYNTPTSTWKTQSDGTIYVTNYKYASDTNNTAMLNAYMVGVPVGQEIKKNNIVLSKTETVYPTSLPTTQTGNLLLPLSETYFDPQNIAPSTEITYDKYDTDGNVVQFTTKDDVPTTIIWGYSKTQPIAKIEGATYDQVQPYITGILTASENDFMPPAGMTSDQTETAMVEALNIFRKNPALLGYQITTYSYDPVIGVRSITPPSGVKEVYKYDSNSRLERIEDVNGKLLKEFKYNYKP</sequence>
<evidence type="ECO:0000313" key="3">
    <source>
        <dbReference type="Proteomes" id="UP000199469"/>
    </source>
</evidence>
<dbReference type="Proteomes" id="UP000199469">
    <property type="component" value="Unassembled WGS sequence"/>
</dbReference>
<dbReference type="AlphaFoldDB" id="A0A1I0S2D9"/>
<dbReference type="OrthoDB" id="9814627at2"/>
<dbReference type="EMBL" id="FOIU01000004">
    <property type="protein sequence ID" value="SEW48641.1"/>
    <property type="molecule type" value="Genomic_DNA"/>
</dbReference>
<evidence type="ECO:0008006" key="4">
    <source>
        <dbReference type="Google" id="ProtNLM"/>
    </source>
</evidence>
<evidence type="ECO:0000313" key="2">
    <source>
        <dbReference type="EMBL" id="SEW48641.1"/>
    </source>
</evidence>
<accession>A0A1I0S2D9</accession>
<organism evidence="2 3">
    <name type="scientific">Chryseobacterium wanjuense</name>
    <dbReference type="NCBI Taxonomy" id="356305"/>
    <lineage>
        <taxon>Bacteria</taxon>
        <taxon>Pseudomonadati</taxon>
        <taxon>Bacteroidota</taxon>
        <taxon>Flavobacteriia</taxon>
        <taxon>Flavobacteriales</taxon>
        <taxon>Weeksellaceae</taxon>
        <taxon>Chryseobacterium group</taxon>
        <taxon>Chryseobacterium</taxon>
    </lineage>
</organism>
<dbReference type="STRING" id="356305.SAMN05421841_3853"/>
<keyword evidence="3" id="KW-1185">Reference proteome</keyword>
<feature type="chain" id="PRO_5011509351" description="YD repeat-containing protein" evidence="1">
    <location>
        <begin position="19"/>
        <end position="1007"/>
    </location>
</feature>